<feature type="domain" description="PITH" evidence="4">
    <location>
        <begin position="124"/>
        <end position="314"/>
    </location>
</feature>
<evidence type="ECO:0000313" key="5">
    <source>
        <dbReference type="EMBL" id="PHH64162.1"/>
    </source>
</evidence>
<dbReference type="PROSITE" id="PS51352">
    <property type="entry name" value="THIOREDOXIN_2"/>
    <property type="match status" value="1"/>
</dbReference>
<keyword evidence="6" id="KW-1185">Reference proteome</keyword>
<proteinExistence type="inferred from homology"/>
<dbReference type="Proteomes" id="UP000226192">
    <property type="component" value="Unassembled WGS sequence"/>
</dbReference>
<sequence>MAQPSVINVSSEEQFEELLHSSRLVIVDFYADWCGPCAQISPIFNTLGAALTRPGLVAFAKVDSEAHKGLAKRFTISVLPTFVIFRHGVPSDKVQGANVAELKRVIESLDAEFETIRDSGGAWSSVGAPRGYTDLTEEIEIRNCELLNADEDAGPVKTLFDASKPSALAKDGDDAAKDWVQSGADDQLLLYVPFQSTVRLHTLQLTSLPPKDQETISRPEVIHLYINRAQNLDFSEADDTEPTQTITLAPGDWNDNGTANIGLRYVKFQKTITLILYVQKGTDGADSVRLDRLKLIGEAGTKREMGTLQKKGDE</sequence>
<comment type="similarity">
    <text evidence="1">Belongs to the thioredoxin family.</text>
</comment>
<dbReference type="GO" id="GO:0005737">
    <property type="term" value="C:cytoplasm"/>
    <property type="evidence" value="ECO:0007669"/>
    <property type="project" value="UniProtKB-ARBA"/>
</dbReference>
<dbReference type="InterPro" id="IPR013766">
    <property type="entry name" value="Thioredoxin_domain"/>
</dbReference>
<protein>
    <recommendedName>
        <fullName evidence="7">PITH domain-containing protein</fullName>
    </recommendedName>
</protein>
<evidence type="ECO:0000256" key="1">
    <source>
        <dbReference type="ARBA" id="ARBA00008987"/>
    </source>
</evidence>
<dbReference type="InterPro" id="IPR008979">
    <property type="entry name" value="Galactose-bd-like_sf"/>
</dbReference>
<dbReference type="InterPro" id="IPR010400">
    <property type="entry name" value="PITH_dom"/>
</dbReference>
<dbReference type="Gene3D" id="2.60.120.470">
    <property type="entry name" value="PITH domain"/>
    <property type="match status" value="1"/>
</dbReference>
<comment type="caution">
    <text evidence="5">The sequence shown here is derived from an EMBL/GenBank/DDBJ whole genome shotgun (WGS) entry which is preliminary data.</text>
</comment>
<evidence type="ECO:0000256" key="2">
    <source>
        <dbReference type="ARBA" id="ARBA00023157"/>
    </source>
</evidence>
<gene>
    <name evidence="5" type="ORF">CDD81_4909</name>
</gene>
<feature type="domain" description="Thioredoxin" evidence="3">
    <location>
        <begin position="1"/>
        <end position="111"/>
    </location>
</feature>
<dbReference type="PROSITE" id="PS00194">
    <property type="entry name" value="THIOREDOXIN_1"/>
    <property type="match status" value="1"/>
</dbReference>
<dbReference type="SUPFAM" id="SSF49785">
    <property type="entry name" value="Galactose-binding domain-like"/>
    <property type="match status" value="1"/>
</dbReference>
<dbReference type="SUPFAM" id="SSF52833">
    <property type="entry name" value="Thioredoxin-like"/>
    <property type="match status" value="1"/>
</dbReference>
<dbReference type="STRING" id="1399860.A0A2C5YA76"/>
<dbReference type="AlphaFoldDB" id="A0A2C5YA76"/>
<accession>A0A2C5YA76</accession>
<dbReference type="InterPro" id="IPR037047">
    <property type="entry name" value="PITH_dom_sf"/>
</dbReference>
<evidence type="ECO:0000313" key="6">
    <source>
        <dbReference type="Proteomes" id="UP000226192"/>
    </source>
</evidence>
<dbReference type="OrthoDB" id="2121326at2759"/>
<dbReference type="InterPro" id="IPR036249">
    <property type="entry name" value="Thioredoxin-like_sf"/>
</dbReference>
<dbReference type="Pfam" id="PF00085">
    <property type="entry name" value="Thioredoxin"/>
    <property type="match status" value="1"/>
</dbReference>
<name>A0A2C5YA76_9HYPO</name>
<keyword evidence="2" id="KW-1015">Disulfide bond</keyword>
<dbReference type="Pfam" id="PF06201">
    <property type="entry name" value="PITH"/>
    <property type="match status" value="1"/>
</dbReference>
<dbReference type="PROSITE" id="PS51532">
    <property type="entry name" value="PITH"/>
    <property type="match status" value="1"/>
</dbReference>
<evidence type="ECO:0000259" key="4">
    <source>
        <dbReference type="PROSITE" id="PS51532"/>
    </source>
</evidence>
<dbReference type="PANTHER" id="PTHR46115">
    <property type="entry name" value="THIOREDOXIN-LIKE PROTEIN 1"/>
    <property type="match status" value="1"/>
</dbReference>
<dbReference type="Gene3D" id="3.40.30.10">
    <property type="entry name" value="Glutaredoxin"/>
    <property type="match status" value="1"/>
</dbReference>
<dbReference type="InterPro" id="IPR017937">
    <property type="entry name" value="Thioredoxin_CS"/>
</dbReference>
<dbReference type="CDD" id="cd02947">
    <property type="entry name" value="TRX_family"/>
    <property type="match status" value="1"/>
</dbReference>
<evidence type="ECO:0000259" key="3">
    <source>
        <dbReference type="PROSITE" id="PS51352"/>
    </source>
</evidence>
<evidence type="ECO:0008006" key="7">
    <source>
        <dbReference type="Google" id="ProtNLM"/>
    </source>
</evidence>
<reference evidence="5 6" key="1">
    <citation type="submission" date="2017-06" db="EMBL/GenBank/DDBJ databases">
        <title>Ant-infecting Ophiocordyceps genomes reveal a high diversity of potential behavioral manipulation genes and a possible major role for enterotoxins.</title>
        <authorList>
            <person name="De Bekker C."/>
            <person name="Evans H.C."/>
            <person name="Brachmann A."/>
            <person name="Hughes D.P."/>
        </authorList>
    </citation>
    <scope>NUCLEOTIDE SEQUENCE [LARGE SCALE GENOMIC DNA]</scope>
    <source>
        <strain evidence="5 6">Map64</strain>
    </source>
</reference>
<dbReference type="EMBL" id="NJET01000035">
    <property type="protein sequence ID" value="PHH64162.1"/>
    <property type="molecule type" value="Genomic_DNA"/>
</dbReference>
<organism evidence="5 6">
    <name type="scientific">Ophiocordyceps australis</name>
    <dbReference type="NCBI Taxonomy" id="1399860"/>
    <lineage>
        <taxon>Eukaryota</taxon>
        <taxon>Fungi</taxon>
        <taxon>Dikarya</taxon>
        <taxon>Ascomycota</taxon>
        <taxon>Pezizomycotina</taxon>
        <taxon>Sordariomycetes</taxon>
        <taxon>Hypocreomycetidae</taxon>
        <taxon>Hypocreales</taxon>
        <taxon>Ophiocordycipitaceae</taxon>
        <taxon>Ophiocordyceps</taxon>
    </lineage>
</organism>
<dbReference type="PRINTS" id="PR00421">
    <property type="entry name" value="THIOREDOXIN"/>
</dbReference>